<dbReference type="CDD" id="cd07306">
    <property type="entry name" value="Porin3_VDAC"/>
    <property type="match status" value="1"/>
</dbReference>
<dbReference type="GeneID" id="119731852"/>
<keyword evidence="4" id="KW-1134">Transmembrane beta strand</keyword>
<evidence type="ECO:0000256" key="4">
    <source>
        <dbReference type="ARBA" id="ARBA00022452"/>
    </source>
</evidence>
<keyword evidence="3" id="KW-0813">Transport</keyword>
<organism evidence="11 12">
    <name type="scientific">Patiria miniata</name>
    <name type="common">Bat star</name>
    <name type="synonym">Asterina miniata</name>
    <dbReference type="NCBI Taxonomy" id="46514"/>
    <lineage>
        <taxon>Eukaryota</taxon>
        <taxon>Metazoa</taxon>
        <taxon>Echinodermata</taxon>
        <taxon>Eleutherozoa</taxon>
        <taxon>Asterozoa</taxon>
        <taxon>Asteroidea</taxon>
        <taxon>Valvatacea</taxon>
        <taxon>Valvatida</taxon>
        <taxon>Asterinidae</taxon>
        <taxon>Patiria</taxon>
    </lineage>
</organism>
<dbReference type="RefSeq" id="XP_038061063.1">
    <property type="nucleotide sequence ID" value="XM_038205135.1"/>
</dbReference>
<keyword evidence="8" id="KW-0626">Porin</keyword>
<dbReference type="Gene3D" id="2.40.160.10">
    <property type="entry name" value="Porin"/>
    <property type="match status" value="1"/>
</dbReference>
<sequence>MAVPATYADLGKSARDIFGKGYGFGFVKLDAKTTTQKGVDFNVVGSSNNDTGKVDGSLETKYSWKDYGLSFKEKWTTDNMLSTEVTIENQIAQGLKVTFDTSFSPQTGKKTGRIKTGYKRDYVNLNADVDFDFAGPTVHGAAVIGYEGWLAGYQMSFDTSKSKLTKSNFALGYKTGDFQLHTAINEGTDFSGAIYQKINDKLESAINVGWTSGTNATRFAVGAKYALDEDSSLRAKVSNTSQVGIGFTHTLRPGVKVTLSTLIDGKSLNQGGHKLGLGLELEA</sequence>
<keyword evidence="5" id="KW-0812">Transmembrane</keyword>
<proteinExistence type="inferred from homology"/>
<comment type="similarity">
    <text evidence="2">Belongs to the eukaryotic mitochondrial porin family.</text>
</comment>
<keyword evidence="6" id="KW-1000">Mitochondrion outer membrane</keyword>
<evidence type="ECO:0000256" key="1">
    <source>
        <dbReference type="ARBA" id="ARBA00004294"/>
    </source>
</evidence>
<accession>A0A914ABD8</accession>
<dbReference type="InterPro" id="IPR027246">
    <property type="entry name" value="Porin_Euk/Tom40"/>
</dbReference>
<keyword evidence="12" id="KW-1185">Reference proteome</keyword>
<evidence type="ECO:0000256" key="7">
    <source>
        <dbReference type="ARBA" id="ARBA00023065"/>
    </source>
</evidence>
<evidence type="ECO:0000256" key="5">
    <source>
        <dbReference type="ARBA" id="ARBA00022692"/>
    </source>
</evidence>
<evidence type="ECO:0000313" key="11">
    <source>
        <dbReference type="EnsemblMetazoa" id="XP_038061063.1"/>
    </source>
</evidence>
<dbReference type="EnsemblMetazoa" id="XM_038205134.1">
    <property type="protein sequence ID" value="XP_038061062.1"/>
    <property type="gene ID" value="LOC119731852"/>
</dbReference>
<reference evidence="11" key="1">
    <citation type="submission" date="2022-11" db="UniProtKB">
        <authorList>
            <consortium name="EnsemblMetazoa"/>
        </authorList>
    </citation>
    <scope>IDENTIFICATION</scope>
</reference>
<evidence type="ECO:0000256" key="10">
    <source>
        <dbReference type="ARBA" id="ARBA00023136"/>
    </source>
</evidence>
<protein>
    <recommendedName>
        <fullName evidence="13">Voltage-dependent anion-selective channel protein 2</fullName>
    </recommendedName>
</protein>
<dbReference type="GO" id="GO:0046930">
    <property type="term" value="C:pore complex"/>
    <property type="evidence" value="ECO:0007669"/>
    <property type="project" value="UniProtKB-KW"/>
</dbReference>
<evidence type="ECO:0000256" key="2">
    <source>
        <dbReference type="ARBA" id="ARBA00007780"/>
    </source>
</evidence>
<dbReference type="GO" id="GO:0005741">
    <property type="term" value="C:mitochondrial outer membrane"/>
    <property type="evidence" value="ECO:0007669"/>
    <property type="project" value="UniProtKB-SubCell"/>
</dbReference>
<evidence type="ECO:0000256" key="9">
    <source>
        <dbReference type="ARBA" id="ARBA00023128"/>
    </source>
</evidence>
<evidence type="ECO:0000256" key="6">
    <source>
        <dbReference type="ARBA" id="ARBA00022787"/>
    </source>
</evidence>
<keyword evidence="9" id="KW-0496">Mitochondrion</keyword>
<dbReference type="Proteomes" id="UP000887568">
    <property type="component" value="Unplaced"/>
</dbReference>
<dbReference type="PRINTS" id="PR00185">
    <property type="entry name" value="EUKARYTPORIN"/>
</dbReference>
<comment type="subcellular location">
    <subcellularLocation>
        <location evidence="1">Mitochondrion outer membrane</location>
    </subcellularLocation>
</comment>
<keyword evidence="7" id="KW-0406">Ion transport</keyword>
<name>A0A914ABD8_PATMI</name>
<dbReference type="OrthoDB" id="7827681at2759"/>
<dbReference type="RefSeq" id="XP_038061062.1">
    <property type="nucleotide sequence ID" value="XM_038205134.1"/>
</dbReference>
<evidence type="ECO:0000256" key="3">
    <source>
        <dbReference type="ARBA" id="ARBA00022448"/>
    </source>
</evidence>
<dbReference type="InterPro" id="IPR001925">
    <property type="entry name" value="Porin_Euk"/>
</dbReference>
<evidence type="ECO:0000313" key="12">
    <source>
        <dbReference type="Proteomes" id="UP000887568"/>
    </source>
</evidence>
<dbReference type="FunFam" id="2.40.160.10:FF:000001">
    <property type="entry name" value="Voltage-dependent anion-selective channel protein 2"/>
    <property type="match status" value="1"/>
</dbReference>
<dbReference type="OMA" id="FKQPAFH"/>
<dbReference type="AlphaFoldDB" id="A0A914ABD8"/>
<dbReference type="GO" id="GO:0008308">
    <property type="term" value="F:voltage-gated monoatomic anion channel activity"/>
    <property type="evidence" value="ECO:0007669"/>
    <property type="project" value="InterPro"/>
</dbReference>
<evidence type="ECO:0000256" key="8">
    <source>
        <dbReference type="ARBA" id="ARBA00023114"/>
    </source>
</evidence>
<dbReference type="EnsemblMetazoa" id="XM_038205135.1">
    <property type="protein sequence ID" value="XP_038061063.1"/>
    <property type="gene ID" value="LOC119731852"/>
</dbReference>
<evidence type="ECO:0008006" key="13">
    <source>
        <dbReference type="Google" id="ProtNLM"/>
    </source>
</evidence>
<dbReference type="InterPro" id="IPR023614">
    <property type="entry name" value="Porin_dom_sf"/>
</dbReference>
<keyword evidence="10" id="KW-0472">Membrane</keyword>
<dbReference type="GO" id="GO:0015288">
    <property type="term" value="F:porin activity"/>
    <property type="evidence" value="ECO:0007669"/>
    <property type="project" value="UniProtKB-KW"/>
</dbReference>
<dbReference type="Pfam" id="PF01459">
    <property type="entry name" value="Porin_3"/>
    <property type="match status" value="1"/>
</dbReference>
<dbReference type="PANTHER" id="PTHR11743:SF70">
    <property type="entry name" value="GH26960P-RELATED"/>
    <property type="match status" value="1"/>
</dbReference>
<dbReference type="PANTHER" id="PTHR11743">
    <property type="entry name" value="VOLTAGE-DEPENDENT ANION-SELECTIVE CHANNEL"/>
    <property type="match status" value="1"/>
</dbReference>